<evidence type="ECO:0000313" key="5">
    <source>
        <dbReference type="EMBL" id="PTU32144.1"/>
    </source>
</evidence>
<evidence type="ECO:0000259" key="4">
    <source>
        <dbReference type="PROSITE" id="PS51782"/>
    </source>
</evidence>
<evidence type="ECO:0000256" key="3">
    <source>
        <dbReference type="SAM" id="SignalP"/>
    </source>
</evidence>
<proteinExistence type="inferred from homology"/>
<keyword evidence="3" id="KW-0732">Signal</keyword>
<dbReference type="Pfam" id="PF01476">
    <property type="entry name" value="LysM"/>
    <property type="match status" value="1"/>
</dbReference>
<sequence length="298" mass="32135">MQRRIAQCLLPVLLLSLSACSGLMRWGNEPAQRTSSAGRTPAAAAQVRRSDGDSYTVRPGDTLYSIAFRNQIDYHELASWNGIDSDFRIIPGKVLRLKPRTDRPAAKPVTVSPPVSRPQSPSDAERVASKPVPSVIVPASPSVIVTPSAPVATPVFTVPPSAASSGFEWFWPTTGTILKTYAPQAGFKGLDFGGNFGQPVFAAAPGRVVYSGNALKGYGELIIIKHNDTYLSAYSYNRHRNVNEGDVVTAGQPIGELGNGPENKPFLHFEIRERGQPVDPMRFLPKRETTPGAKLSGN</sequence>
<dbReference type="PANTHER" id="PTHR21666:SF263">
    <property type="entry name" value="MUREIN HYDROLASE ACTIVATOR NLPD"/>
    <property type="match status" value="1"/>
</dbReference>
<dbReference type="OrthoDB" id="9795421at2"/>
<evidence type="ECO:0000313" key="6">
    <source>
        <dbReference type="Proteomes" id="UP000244248"/>
    </source>
</evidence>
<feature type="signal peptide" evidence="3">
    <location>
        <begin position="1"/>
        <end position="21"/>
    </location>
</feature>
<dbReference type="EMBL" id="QANS01000002">
    <property type="protein sequence ID" value="PTU32144.1"/>
    <property type="molecule type" value="Genomic_DNA"/>
</dbReference>
<dbReference type="CDD" id="cd12797">
    <property type="entry name" value="M23_peptidase"/>
    <property type="match status" value="1"/>
</dbReference>
<dbReference type="GO" id="GO:0032153">
    <property type="term" value="C:cell division site"/>
    <property type="evidence" value="ECO:0007669"/>
    <property type="project" value="TreeGrafter"/>
</dbReference>
<dbReference type="InterPro" id="IPR036779">
    <property type="entry name" value="LysM_dom_sf"/>
</dbReference>
<dbReference type="GO" id="GO:0009279">
    <property type="term" value="C:cell outer membrane"/>
    <property type="evidence" value="ECO:0007669"/>
    <property type="project" value="TreeGrafter"/>
</dbReference>
<dbReference type="SUPFAM" id="SSF51261">
    <property type="entry name" value="Duplicated hybrid motif"/>
    <property type="match status" value="1"/>
</dbReference>
<dbReference type="Gene3D" id="2.70.70.10">
    <property type="entry name" value="Glucose Permease (Domain IIA)"/>
    <property type="match status" value="1"/>
</dbReference>
<dbReference type="AlphaFoldDB" id="A0A2T5MHU7"/>
<dbReference type="SMART" id="SM00257">
    <property type="entry name" value="LysM"/>
    <property type="match status" value="1"/>
</dbReference>
<feature type="compositionally biased region" description="Low complexity" evidence="2">
    <location>
        <begin position="108"/>
        <end position="122"/>
    </location>
</feature>
<evidence type="ECO:0000256" key="2">
    <source>
        <dbReference type="SAM" id="MobiDB-lite"/>
    </source>
</evidence>
<dbReference type="Proteomes" id="UP000244248">
    <property type="component" value="Unassembled WGS sequence"/>
</dbReference>
<dbReference type="InterPro" id="IPR018392">
    <property type="entry name" value="LysM"/>
</dbReference>
<dbReference type="PANTHER" id="PTHR21666">
    <property type="entry name" value="PEPTIDASE-RELATED"/>
    <property type="match status" value="1"/>
</dbReference>
<name>A0A2T5MHU7_9GAMM</name>
<reference evidence="5 6" key="1">
    <citation type="submission" date="2018-04" db="EMBL/GenBank/DDBJ databases">
        <title>Novel species isolated from glacier.</title>
        <authorList>
            <person name="Liu Q."/>
            <person name="Xin Y.-H."/>
        </authorList>
    </citation>
    <scope>NUCLEOTIDE SEQUENCE [LARGE SCALE GENOMIC DNA]</scope>
    <source>
        <strain evidence="5 6">GT1R17</strain>
    </source>
</reference>
<accession>A0A2T5MHU7</accession>
<organism evidence="5 6">
    <name type="scientific">Stenotrophobium rhamnosiphilum</name>
    <dbReference type="NCBI Taxonomy" id="2029166"/>
    <lineage>
        <taxon>Bacteria</taxon>
        <taxon>Pseudomonadati</taxon>
        <taxon>Pseudomonadota</taxon>
        <taxon>Gammaproteobacteria</taxon>
        <taxon>Nevskiales</taxon>
        <taxon>Nevskiaceae</taxon>
        <taxon>Stenotrophobium</taxon>
    </lineage>
</organism>
<dbReference type="GO" id="GO:0004222">
    <property type="term" value="F:metalloendopeptidase activity"/>
    <property type="evidence" value="ECO:0007669"/>
    <property type="project" value="TreeGrafter"/>
</dbReference>
<feature type="domain" description="LysM" evidence="4">
    <location>
        <begin position="53"/>
        <end position="97"/>
    </location>
</feature>
<dbReference type="CDD" id="cd00118">
    <property type="entry name" value="LysM"/>
    <property type="match status" value="1"/>
</dbReference>
<dbReference type="PROSITE" id="PS51782">
    <property type="entry name" value="LYSM"/>
    <property type="match status" value="1"/>
</dbReference>
<feature type="region of interest" description="Disordered" evidence="2">
    <location>
        <begin position="30"/>
        <end position="53"/>
    </location>
</feature>
<feature type="region of interest" description="Disordered" evidence="2">
    <location>
        <begin position="101"/>
        <end position="130"/>
    </location>
</feature>
<comment type="similarity">
    <text evidence="1">Belongs to the E.coli NlpD/Haemophilus LppB family.</text>
</comment>
<dbReference type="InterPro" id="IPR050570">
    <property type="entry name" value="Cell_wall_metabolism_enzyme"/>
</dbReference>
<comment type="caution">
    <text evidence="5">The sequence shown here is derived from an EMBL/GenBank/DDBJ whole genome shotgun (WGS) entry which is preliminary data.</text>
</comment>
<protein>
    <recommendedName>
        <fullName evidence="4">LysM domain-containing protein</fullName>
    </recommendedName>
</protein>
<gene>
    <name evidence="5" type="ORF">CJD38_05625</name>
</gene>
<dbReference type="Gene3D" id="3.10.350.10">
    <property type="entry name" value="LysM domain"/>
    <property type="match status" value="1"/>
</dbReference>
<dbReference type="Pfam" id="PF01551">
    <property type="entry name" value="Peptidase_M23"/>
    <property type="match status" value="1"/>
</dbReference>
<dbReference type="RefSeq" id="WP_107939336.1">
    <property type="nucleotide sequence ID" value="NZ_QANS01000002.1"/>
</dbReference>
<keyword evidence="6" id="KW-1185">Reference proteome</keyword>
<dbReference type="InterPro" id="IPR011055">
    <property type="entry name" value="Dup_hybrid_motif"/>
</dbReference>
<dbReference type="InterPro" id="IPR016047">
    <property type="entry name" value="M23ase_b-sheet_dom"/>
</dbReference>
<feature type="chain" id="PRO_5015768522" description="LysM domain-containing protein" evidence="3">
    <location>
        <begin position="22"/>
        <end position="298"/>
    </location>
</feature>
<evidence type="ECO:0000256" key="1">
    <source>
        <dbReference type="ARBA" id="ARBA00038420"/>
    </source>
</evidence>
<dbReference type="PROSITE" id="PS51257">
    <property type="entry name" value="PROKAR_LIPOPROTEIN"/>
    <property type="match status" value="1"/>
</dbReference>